<dbReference type="PANTHER" id="PTHR34180:SF1">
    <property type="entry name" value="BETA-ALANYL-DOPAMINE_CARCININE HYDROLASE"/>
    <property type="match status" value="1"/>
</dbReference>
<dbReference type="Pfam" id="PF03417">
    <property type="entry name" value="AAT"/>
    <property type="match status" value="1"/>
</dbReference>
<dbReference type="InterPro" id="IPR005079">
    <property type="entry name" value="Peptidase_C45_hydrolase"/>
</dbReference>
<name>A0A0P4VHY2_9HEMI</name>
<organism evidence="2">
    <name type="scientific">Rhodnius neglectus</name>
    <dbReference type="NCBI Taxonomy" id="72488"/>
    <lineage>
        <taxon>Eukaryota</taxon>
        <taxon>Metazoa</taxon>
        <taxon>Ecdysozoa</taxon>
        <taxon>Arthropoda</taxon>
        <taxon>Hexapoda</taxon>
        <taxon>Insecta</taxon>
        <taxon>Pterygota</taxon>
        <taxon>Neoptera</taxon>
        <taxon>Paraneoptera</taxon>
        <taxon>Hemiptera</taxon>
        <taxon>Heteroptera</taxon>
        <taxon>Panheteroptera</taxon>
        <taxon>Cimicomorpha</taxon>
        <taxon>Reduviidae</taxon>
        <taxon>Triatominae</taxon>
        <taxon>Rhodnius</taxon>
    </lineage>
</organism>
<dbReference type="EMBL" id="GDKW01002276">
    <property type="protein sequence ID" value="JAI54319.1"/>
    <property type="molecule type" value="mRNA"/>
</dbReference>
<evidence type="ECO:0000259" key="1">
    <source>
        <dbReference type="Pfam" id="PF03417"/>
    </source>
</evidence>
<dbReference type="Gene3D" id="3.60.60.10">
    <property type="entry name" value="Penicillin V Acylase, Chain A"/>
    <property type="match status" value="1"/>
</dbReference>
<sequence>MNGKAVSESHSAARRSCVPMIYVKGSHYDVGYDIGRTFSKLIHANINSLSELQSVYIPLYNTAEGKRIYEETLEAVRCSYPQYIRELQGIADGAEIAFYKLFLLHLDDILPNVAGGFNTNEGQGCSTIILNQHDQVIGHNEDAKKEILNNVYVMQACITEVEPPEVFTAFCYAGQLPGYAMGYNPYFAFSINVIGAKHLASGKIPRCFATRAMLGANSLERIEQILRYCNGGVADAMSINLALFQNDDNPLMYNVEVSPVYPAANEAGYSIISIKKGEHFFHCNRFLHLNVAEDGKLIKSSEHRQKIKDSLREPLCQEDVLNILGDDSQDCLNIFRNGIDEPIMTIATAIFNFTDKTWSLFMDNPKRNDPVSVLSIDGSSSRLCENCDQSRWTE</sequence>
<dbReference type="InterPro" id="IPR047801">
    <property type="entry name" value="Peptidase_C45"/>
</dbReference>
<dbReference type="InterPro" id="IPR047794">
    <property type="entry name" value="C45_proenzyme-like"/>
</dbReference>
<protein>
    <recommendedName>
        <fullName evidence="1">Peptidase C45 hydrolase domain-containing protein</fullName>
    </recommendedName>
</protein>
<evidence type="ECO:0000313" key="2">
    <source>
        <dbReference type="EMBL" id="JAI54319.1"/>
    </source>
</evidence>
<dbReference type="NCBIfam" id="NF040521">
    <property type="entry name" value="C45_proenzyme"/>
    <property type="match status" value="1"/>
</dbReference>
<feature type="domain" description="Peptidase C45 hydrolase" evidence="1">
    <location>
        <begin position="133"/>
        <end position="366"/>
    </location>
</feature>
<proteinExistence type="evidence at transcript level"/>
<dbReference type="Gene3D" id="1.10.10.2120">
    <property type="match status" value="1"/>
</dbReference>
<accession>A0A0P4VHY2</accession>
<reference evidence="2" key="1">
    <citation type="journal article" date="2016" name="PLoS Negl. Trop. Dis.">
        <title>A Deep Insight into the Sialome of Rhodnius neglectus, a Vector of Chagas Disease.</title>
        <authorList>
            <person name="Santiago P.B."/>
            <person name="Assumpcao T.C."/>
            <person name="Araujo C.N."/>
            <person name="Bastos I.M."/>
            <person name="Neves D."/>
            <person name="Silva I.G."/>
            <person name="Charneau S."/>
            <person name="Queiroz R.M."/>
            <person name="Raiol T."/>
            <person name="Oliveira J.V."/>
            <person name="Sousa M.V."/>
            <person name="Calvo E."/>
            <person name="Ribeiro J.M."/>
            <person name="Santana J.M."/>
        </authorList>
    </citation>
    <scope>NUCLEOTIDE SEQUENCE</scope>
    <source>
        <tissue evidence="2">Salivary glands</tissue>
    </source>
</reference>
<dbReference type="PANTHER" id="PTHR34180">
    <property type="entry name" value="PEPTIDASE C45"/>
    <property type="match status" value="1"/>
</dbReference>
<dbReference type="AlphaFoldDB" id="A0A0P4VHY2"/>